<proteinExistence type="predicted"/>
<reference evidence="1" key="1">
    <citation type="journal article" date="2020" name="mSystems">
        <title>Genome- and Community-Level Interaction Insights into Carbon Utilization and Element Cycling Functions of Hydrothermarchaeota in Hydrothermal Sediment.</title>
        <authorList>
            <person name="Zhou Z."/>
            <person name="Liu Y."/>
            <person name="Xu W."/>
            <person name="Pan J."/>
            <person name="Luo Z.H."/>
            <person name="Li M."/>
        </authorList>
    </citation>
    <scope>NUCLEOTIDE SEQUENCE [LARGE SCALE GENOMIC DNA]</scope>
    <source>
        <strain evidence="1">SpSt-658</strain>
    </source>
</reference>
<protein>
    <submittedName>
        <fullName evidence="1">DUF790 family protein</fullName>
    </submittedName>
</protein>
<comment type="caution">
    <text evidence="1">The sequence shown here is derived from an EMBL/GenBank/DDBJ whole genome shotgun (WGS) entry which is preliminary data.</text>
</comment>
<organism evidence="1">
    <name type="scientific">Ignisphaera aggregans</name>
    <dbReference type="NCBI Taxonomy" id="334771"/>
    <lineage>
        <taxon>Archaea</taxon>
        <taxon>Thermoproteota</taxon>
        <taxon>Thermoprotei</taxon>
        <taxon>Desulfurococcales</taxon>
        <taxon>Desulfurococcaceae</taxon>
        <taxon>Ignisphaera</taxon>
    </lineage>
</organism>
<gene>
    <name evidence="1" type="ORF">ENU31_02980</name>
</gene>
<accession>A0A7C4H4U0</accession>
<dbReference type="InterPro" id="IPR008508">
    <property type="entry name" value="Bax1"/>
</dbReference>
<dbReference type="PANTHER" id="PTHR39640:SF1">
    <property type="entry name" value="DUF790 FAMILY PROTEIN"/>
    <property type="match status" value="1"/>
</dbReference>
<dbReference type="AlphaFoldDB" id="A0A7C4H4U0"/>
<sequence>MTYGKQNLKLIYKRNICYPYYLDVDRDRDLIRDVIEFYEDNVGKRYGDIDWEELRIIVGDDKLYKALMKIMKYFYKPVNENIQNLDPKNLRARVFQLVNKLYGGFVPLNIRDEALEKIKNLLGIDFKGCLDSILWIDEVDEAVLRKVREVSIEDVVKVFNLETLDTIFVNSYKLFIDIYKYEKSIGIIAKIVGRTSKFHGIVYDMRYSNDLLKITIEGPRALFKRSLSSYGSRITLLITSILPLLSRSSRWSIYTYIYRSRAPLKTIVMSDNFKPLIGSINQENSLKEIFDSSIEESIYNVLRSLGIDIVREEEPIALGDLVYIPDFKISVNGESFYVEVVGYWRKEYIEKKIYKLNEISKVTKNIIVIADEKLKPYLEKLKIPVIYYTLVYGRPMLNYRKILEIIGWNASK</sequence>
<dbReference type="Pfam" id="PF05626">
    <property type="entry name" value="DUF790"/>
    <property type="match status" value="1"/>
</dbReference>
<dbReference type="PANTHER" id="PTHR39640">
    <property type="entry name" value="VNG6129C"/>
    <property type="match status" value="1"/>
</dbReference>
<dbReference type="Gene3D" id="3.40.91.30">
    <property type="match status" value="1"/>
</dbReference>
<evidence type="ECO:0000313" key="1">
    <source>
        <dbReference type="EMBL" id="HGM07356.1"/>
    </source>
</evidence>
<dbReference type="EMBL" id="DTCA01000094">
    <property type="protein sequence ID" value="HGM07356.1"/>
    <property type="molecule type" value="Genomic_DNA"/>
</dbReference>
<name>A0A7C4H4U0_9CREN</name>